<sequence>MTEQHREDTQRKAQAAPHPEDPRKPDRVRDIEKPSWKYILRKTVREFSDDDCPDLAAALTYYGVLSLFPALLALVSLLGLFGQAERTVAGVMDIAQGIAPAGATDTIRGPIEELVKSPAAGFALIGGILGALWSASGYVGAFGRAMNRIYEVDEGRGFVKLRGTMLGVTVGAVLLVALIAAMLVLSGPVAEAVGGAIGLGSTALMVWNIVKWPVVLGLVVLLIASLYYFTPNVRQPKFRWMSTGSVIAIVVLAVATLGFGFYVANFSNYNKTYGALGGVIILLLWLWLTNLSLLFGAEFDAETERGRELQAGLPAEETIQLPPRDTTKIDKKRAKDEEDAARARDLREQAGPDGDRGRDAGSGRDASGRDGLGEGSRPDASSHGADPVGRGRHTSGG</sequence>
<gene>
    <name evidence="8" type="ORF">ABCQ75_07845</name>
</gene>
<evidence type="ECO:0000256" key="2">
    <source>
        <dbReference type="ARBA" id="ARBA00022475"/>
    </source>
</evidence>
<feature type="compositionally biased region" description="Basic and acidic residues" evidence="6">
    <location>
        <begin position="325"/>
        <end position="372"/>
    </location>
</feature>
<comment type="subcellular location">
    <subcellularLocation>
        <location evidence="1">Cell membrane</location>
        <topology evidence="1">Multi-pass membrane protein</topology>
    </subcellularLocation>
</comment>
<feature type="transmembrane region" description="Helical" evidence="7">
    <location>
        <begin position="163"/>
        <end position="185"/>
    </location>
</feature>
<keyword evidence="5 7" id="KW-0472">Membrane</keyword>
<evidence type="ECO:0000256" key="5">
    <source>
        <dbReference type="ARBA" id="ARBA00023136"/>
    </source>
</evidence>
<accession>A0ABU9WZ38</accession>
<evidence type="ECO:0000256" key="3">
    <source>
        <dbReference type="ARBA" id="ARBA00022692"/>
    </source>
</evidence>
<evidence type="ECO:0000256" key="7">
    <source>
        <dbReference type="SAM" id="Phobius"/>
    </source>
</evidence>
<feature type="transmembrane region" description="Helical" evidence="7">
    <location>
        <begin position="205"/>
        <end position="229"/>
    </location>
</feature>
<feature type="transmembrane region" description="Helical" evidence="7">
    <location>
        <begin position="275"/>
        <end position="297"/>
    </location>
</feature>
<reference evidence="8 9" key="1">
    <citation type="submission" date="2024-05" db="EMBL/GenBank/DDBJ databases">
        <title>Sinomonas sp. nov., isolated from a waste landfill.</title>
        <authorList>
            <person name="Zhao Y."/>
        </authorList>
    </citation>
    <scope>NUCLEOTIDE SEQUENCE [LARGE SCALE GENOMIC DNA]</scope>
    <source>
        <strain evidence="8 9">CCTCC AB2014300</strain>
    </source>
</reference>
<feature type="compositionally biased region" description="Basic and acidic residues" evidence="6">
    <location>
        <begin position="1"/>
        <end position="11"/>
    </location>
</feature>
<feature type="region of interest" description="Disordered" evidence="6">
    <location>
        <begin position="308"/>
        <end position="397"/>
    </location>
</feature>
<dbReference type="EMBL" id="JBDFRB010000005">
    <property type="protein sequence ID" value="MEN2744451.1"/>
    <property type="molecule type" value="Genomic_DNA"/>
</dbReference>
<evidence type="ECO:0000256" key="1">
    <source>
        <dbReference type="ARBA" id="ARBA00004651"/>
    </source>
</evidence>
<feature type="transmembrane region" description="Helical" evidence="7">
    <location>
        <begin position="119"/>
        <end position="142"/>
    </location>
</feature>
<dbReference type="Proteomes" id="UP001422074">
    <property type="component" value="Unassembled WGS sequence"/>
</dbReference>
<dbReference type="Pfam" id="PF03631">
    <property type="entry name" value="Virul_fac_BrkB"/>
    <property type="match status" value="1"/>
</dbReference>
<feature type="region of interest" description="Disordered" evidence="6">
    <location>
        <begin position="1"/>
        <end position="30"/>
    </location>
</feature>
<feature type="transmembrane region" description="Helical" evidence="7">
    <location>
        <begin position="59"/>
        <end position="82"/>
    </location>
</feature>
<dbReference type="NCBIfam" id="TIGR00765">
    <property type="entry name" value="yihY_not_rbn"/>
    <property type="match status" value="1"/>
</dbReference>
<dbReference type="RefSeq" id="WP_345884479.1">
    <property type="nucleotide sequence ID" value="NZ_JBDFRB010000005.1"/>
</dbReference>
<keyword evidence="9" id="KW-1185">Reference proteome</keyword>
<dbReference type="PANTHER" id="PTHR30213">
    <property type="entry name" value="INNER MEMBRANE PROTEIN YHJD"/>
    <property type="match status" value="1"/>
</dbReference>
<feature type="compositionally biased region" description="Basic and acidic residues" evidence="6">
    <location>
        <begin position="18"/>
        <end position="30"/>
    </location>
</feature>
<evidence type="ECO:0000256" key="6">
    <source>
        <dbReference type="SAM" id="MobiDB-lite"/>
    </source>
</evidence>
<proteinExistence type="predicted"/>
<dbReference type="InterPro" id="IPR017039">
    <property type="entry name" value="Virul_fac_BrkB"/>
</dbReference>
<evidence type="ECO:0000313" key="9">
    <source>
        <dbReference type="Proteomes" id="UP001422074"/>
    </source>
</evidence>
<keyword evidence="4 7" id="KW-1133">Transmembrane helix</keyword>
<protein>
    <submittedName>
        <fullName evidence="8">YihY/virulence factor BrkB family protein</fullName>
    </submittedName>
</protein>
<evidence type="ECO:0000256" key="4">
    <source>
        <dbReference type="ARBA" id="ARBA00022989"/>
    </source>
</evidence>
<dbReference type="PANTHER" id="PTHR30213:SF0">
    <property type="entry name" value="UPF0761 MEMBRANE PROTEIN YIHY"/>
    <property type="match status" value="1"/>
</dbReference>
<keyword evidence="2" id="KW-1003">Cell membrane</keyword>
<name>A0ABU9WZ38_9MICC</name>
<comment type="caution">
    <text evidence="8">The sequence shown here is derived from an EMBL/GenBank/DDBJ whole genome shotgun (WGS) entry which is preliminary data.</text>
</comment>
<organism evidence="8 9">
    <name type="scientific">Sinomonas halotolerans</name>
    <dbReference type="NCBI Taxonomy" id="1644133"/>
    <lineage>
        <taxon>Bacteria</taxon>
        <taxon>Bacillati</taxon>
        <taxon>Actinomycetota</taxon>
        <taxon>Actinomycetes</taxon>
        <taxon>Micrococcales</taxon>
        <taxon>Micrococcaceae</taxon>
        <taxon>Sinomonas</taxon>
    </lineage>
</organism>
<evidence type="ECO:0000313" key="8">
    <source>
        <dbReference type="EMBL" id="MEN2744451.1"/>
    </source>
</evidence>
<feature type="transmembrane region" description="Helical" evidence="7">
    <location>
        <begin position="241"/>
        <end position="263"/>
    </location>
</feature>
<keyword evidence="3 7" id="KW-0812">Transmembrane</keyword>